<evidence type="ECO:0008006" key="3">
    <source>
        <dbReference type="Google" id="ProtNLM"/>
    </source>
</evidence>
<dbReference type="AlphaFoldDB" id="A0A1F7IRY4"/>
<evidence type="ECO:0000313" key="2">
    <source>
        <dbReference type="Proteomes" id="UP000177141"/>
    </source>
</evidence>
<comment type="caution">
    <text evidence="1">The sequence shown here is derived from an EMBL/GenBank/DDBJ whole genome shotgun (WGS) entry which is preliminary data.</text>
</comment>
<accession>A0A1F7IRY4</accession>
<protein>
    <recommendedName>
        <fullName evidence="3">Phage-Barnase-EndoU-ColicinE5/D-RelE like nuclease 2 domain-containing protein</fullName>
    </recommendedName>
</protein>
<dbReference type="EMBL" id="MGAL01000045">
    <property type="protein sequence ID" value="OGK46106.1"/>
    <property type="molecule type" value="Genomic_DNA"/>
</dbReference>
<evidence type="ECO:0000313" key="1">
    <source>
        <dbReference type="EMBL" id="OGK46106.1"/>
    </source>
</evidence>
<dbReference type="Proteomes" id="UP000177141">
    <property type="component" value="Unassembled WGS sequence"/>
</dbReference>
<gene>
    <name evidence="1" type="ORF">A3A93_06635</name>
</gene>
<sequence length="118" mass="14113">MNYHTYKKQIKAIFVRTKKVSCPAFNHEEIIFNAKGINHLPRAIHLVKNATFWQEENKEERNGEIYRYFAFEAVVENRRIKVIIRQVGNGNKHFWSVIPAWRRDRFGVLNAKSRNLEK</sequence>
<name>A0A1F7IRY4_9BACT</name>
<organism evidence="1 2">
    <name type="scientific">Candidatus Roizmanbacteria bacterium RIFCSPLOWO2_01_FULL_38_12</name>
    <dbReference type="NCBI Taxonomy" id="1802061"/>
    <lineage>
        <taxon>Bacteria</taxon>
        <taxon>Candidatus Roizmaniibacteriota</taxon>
    </lineage>
</organism>
<reference evidence="1 2" key="1">
    <citation type="journal article" date="2016" name="Nat. Commun.">
        <title>Thousands of microbial genomes shed light on interconnected biogeochemical processes in an aquifer system.</title>
        <authorList>
            <person name="Anantharaman K."/>
            <person name="Brown C.T."/>
            <person name="Hug L.A."/>
            <person name="Sharon I."/>
            <person name="Castelle C.J."/>
            <person name="Probst A.J."/>
            <person name="Thomas B.C."/>
            <person name="Singh A."/>
            <person name="Wilkins M.J."/>
            <person name="Karaoz U."/>
            <person name="Brodie E.L."/>
            <person name="Williams K.H."/>
            <person name="Hubbard S.S."/>
            <person name="Banfield J.F."/>
        </authorList>
    </citation>
    <scope>NUCLEOTIDE SEQUENCE [LARGE SCALE GENOMIC DNA]</scope>
</reference>
<proteinExistence type="predicted"/>